<dbReference type="InterPro" id="IPR038610">
    <property type="entry name" value="FliK-like_C_sf"/>
</dbReference>
<evidence type="ECO:0000259" key="2">
    <source>
        <dbReference type="Pfam" id="PF02120"/>
    </source>
</evidence>
<feature type="domain" description="Flagellar hook-length control protein-like C-terminal" evidence="2">
    <location>
        <begin position="346"/>
        <end position="421"/>
    </location>
</feature>
<dbReference type="InterPro" id="IPR021136">
    <property type="entry name" value="Flagellar_hook_control-like_C"/>
</dbReference>
<comment type="caution">
    <text evidence="3">The sequence shown here is derived from an EMBL/GenBank/DDBJ whole genome shotgun (WGS) entry which is preliminary data.</text>
</comment>
<gene>
    <name evidence="3" type="ORF">GCM10007859_14520</name>
</gene>
<feature type="region of interest" description="Disordered" evidence="1">
    <location>
        <begin position="117"/>
        <end position="268"/>
    </location>
</feature>
<name>A0ABQ6BHF0_9CAUL</name>
<organism evidence="3 4">
    <name type="scientific">Brevundimonas denitrificans</name>
    <dbReference type="NCBI Taxonomy" id="1443434"/>
    <lineage>
        <taxon>Bacteria</taxon>
        <taxon>Pseudomonadati</taxon>
        <taxon>Pseudomonadota</taxon>
        <taxon>Alphaproteobacteria</taxon>
        <taxon>Caulobacterales</taxon>
        <taxon>Caulobacteraceae</taxon>
        <taxon>Brevundimonas</taxon>
    </lineage>
</organism>
<dbReference type="Gene3D" id="3.30.750.140">
    <property type="match status" value="1"/>
</dbReference>
<sequence length="474" mass="48133">MSALTLLSVIAPAVPAAPQGTSGEAASGFRDLLAALSGETAAAPAGKTLTEPRKPDDVQVEAEVDPSAVAGFLASPTPPPAPLVLPAAAEAISTADAGSEGAQPDETGADAVLLQPVPAGAANDPDGTQATTPLPVDKALTPKTNGPEVLPREQTTTPLLTDNGLTTKPPRPEVLPPLPAVVPPTGETSDTEMTSAETAATTAAAEARVRTGATPTTLPPAPPPPPLRPSAERTGRLLGPVDARTGDGSRVTDPARPAPAPAQPAAVVAAHPATGPLDAAAAAALARDVAKGGEAEAPPSELPPPVESTTAQTQAAAAGPRETGVSQLSRATIEATAQIAAQILRRLEGRSTRFEMALTPDELGRVDVKLDIDSEGRLNARLAFDNPAAATDLKGRADELRRQLEDAGFHLAEDAFEFADRDSGSSAFDRGQDARNGSSRAFAAASRLNTEIDVAQPPRWLTLSLSPSGVDMKV</sequence>
<feature type="region of interest" description="Disordered" evidence="1">
    <location>
        <begin position="289"/>
        <end position="327"/>
    </location>
</feature>
<evidence type="ECO:0000256" key="1">
    <source>
        <dbReference type="SAM" id="MobiDB-lite"/>
    </source>
</evidence>
<dbReference type="Proteomes" id="UP001156921">
    <property type="component" value="Unassembled WGS sequence"/>
</dbReference>
<dbReference type="EMBL" id="BSOY01000026">
    <property type="protein sequence ID" value="GLS01438.1"/>
    <property type="molecule type" value="Genomic_DNA"/>
</dbReference>
<feature type="compositionally biased region" description="Low complexity" evidence="1">
    <location>
        <begin position="183"/>
        <end position="216"/>
    </location>
</feature>
<evidence type="ECO:0000313" key="4">
    <source>
        <dbReference type="Proteomes" id="UP001156921"/>
    </source>
</evidence>
<feature type="compositionally biased region" description="Pro residues" evidence="1">
    <location>
        <begin position="172"/>
        <end position="182"/>
    </location>
</feature>
<feature type="compositionally biased region" description="Low complexity" evidence="1">
    <location>
        <begin position="307"/>
        <end position="318"/>
    </location>
</feature>
<reference evidence="4" key="1">
    <citation type="journal article" date="2019" name="Int. J. Syst. Evol. Microbiol.">
        <title>The Global Catalogue of Microorganisms (GCM) 10K type strain sequencing project: providing services to taxonomists for standard genome sequencing and annotation.</title>
        <authorList>
            <consortium name="The Broad Institute Genomics Platform"/>
            <consortium name="The Broad Institute Genome Sequencing Center for Infectious Disease"/>
            <person name="Wu L."/>
            <person name="Ma J."/>
        </authorList>
    </citation>
    <scope>NUCLEOTIDE SEQUENCE [LARGE SCALE GENOMIC DNA]</scope>
    <source>
        <strain evidence="4">NBRC 110107</strain>
    </source>
</reference>
<dbReference type="CDD" id="cd17470">
    <property type="entry name" value="T3SS_Flik_C"/>
    <property type="match status" value="1"/>
</dbReference>
<feature type="region of interest" description="Disordered" evidence="1">
    <location>
        <begin position="41"/>
        <end position="61"/>
    </location>
</feature>
<feature type="compositionally biased region" description="Polar residues" evidence="1">
    <location>
        <begin position="153"/>
        <end position="166"/>
    </location>
</feature>
<accession>A0ABQ6BHF0</accession>
<proteinExistence type="predicted"/>
<evidence type="ECO:0000313" key="3">
    <source>
        <dbReference type="EMBL" id="GLS01438.1"/>
    </source>
</evidence>
<feature type="compositionally biased region" description="Pro residues" evidence="1">
    <location>
        <begin position="217"/>
        <end position="228"/>
    </location>
</feature>
<dbReference type="RefSeq" id="WP_284222295.1">
    <property type="nucleotide sequence ID" value="NZ_BSOY01000026.1"/>
</dbReference>
<protein>
    <recommendedName>
        <fullName evidence="2">Flagellar hook-length control protein-like C-terminal domain-containing protein</fullName>
    </recommendedName>
</protein>
<dbReference type="Pfam" id="PF02120">
    <property type="entry name" value="Flg_hook"/>
    <property type="match status" value="1"/>
</dbReference>
<keyword evidence="4" id="KW-1185">Reference proteome</keyword>